<keyword evidence="2" id="KW-0732">Signal</keyword>
<evidence type="ECO:0000256" key="1">
    <source>
        <dbReference type="SAM" id="MobiDB-lite"/>
    </source>
</evidence>
<feature type="compositionally biased region" description="Basic and acidic residues" evidence="1">
    <location>
        <begin position="64"/>
        <end position="73"/>
    </location>
</feature>
<proteinExistence type="predicted"/>
<evidence type="ECO:0000313" key="4">
    <source>
        <dbReference type="RefSeq" id="XP_014666994.1"/>
    </source>
</evidence>
<dbReference type="RefSeq" id="XP_014666994.1">
    <property type="nucleotide sequence ID" value="XM_014811508.1"/>
</dbReference>
<gene>
    <name evidence="4" type="primary">LOC106808686</name>
</gene>
<reference evidence="4" key="1">
    <citation type="submission" date="2025-08" db="UniProtKB">
        <authorList>
            <consortium name="RefSeq"/>
        </authorList>
    </citation>
    <scope>IDENTIFICATION</scope>
</reference>
<sequence>MFSVAFTVIIVCAEFAAAHDVQQVVCTRACITALVDGPDTSPADEAPPRNRGPTYTRAPPYESARAREQEQTRRSPCPSIQSALSCDECDGAVPLASPDAPPCTQLLCLHCSTAQSEDSIDSKKKLVLEARELSVEALSVADDDRKLRLLERCHELQSRAMWKHNRSLSQTQDAIARIHALRGDFARAASAMRPALATAQHLYGADGLETAFETRKYVDLLLARLKDARITGDPHHDADVMQQLGELKVFTREALRVMAIHRAADSDDIVELQGTQRLLEEISRVYDRRCHRHR</sequence>
<dbReference type="InterPro" id="IPR011990">
    <property type="entry name" value="TPR-like_helical_dom_sf"/>
</dbReference>
<feature type="signal peptide" evidence="2">
    <location>
        <begin position="1"/>
        <end position="18"/>
    </location>
</feature>
<keyword evidence="3" id="KW-1185">Reference proteome</keyword>
<feature type="region of interest" description="Disordered" evidence="1">
    <location>
        <begin position="37"/>
        <end position="76"/>
    </location>
</feature>
<evidence type="ECO:0000313" key="3">
    <source>
        <dbReference type="Proteomes" id="UP000695022"/>
    </source>
</evidence>
<dbReference type="GeneID" id="106808686"/>
<dbReference type="Proteomes" id="UP000695022">
    <property type="component" value="Unplaced"/>
</dbReference>
<accession>A0ABM1E473</accession>
<evidence type="ECO:0000256" key="2">
    <source>
        <dbReference type="SAM" id="SignalP"/>
    </source>
</evidence>
<organism evidence="3 4">
    <name type="scientific">Priapulus caudatus</name>
    <name type="common">Priapulid worm</name>
    <dbReference type="NCBI Taxonomy" id="37621"/>
    <lineage>
        <taxon>Eukaryota</taxon>
        <taxon>Metazoa</taxon>
        <taxon>Ecdysozoa</taxon>
        <taxon>Scalidophora</taxon>
        <taxon>Priapulida</taxon>
        <taxon>Priapulimorpha</taxon>
        <taxon>Priapulimorphida</taxon>
        <taxon>Priapulidae</taxon>
        <taxon>Priapulus</taxon>
    </lineage>
</organism>
<feature type="chain" id="PRO_5046765104" evidence="2">
    <location>
        <begin position="19"/>
        <end position="294"/>
    </location>
</feature>
<dbReference type="Gene3D" id="1.25.40.10">
    <property type="entry name" value="Tetratricopeptide repeat domain"/>
    <property type="match status" value="1"/>
</dbReference>
<protein>
    <submittedName>
        <fullName evidence="4">Uncharacterized protein LOC106808686</fullName>
    </submittedName>
</protein>
<name>A0ABM1E473_PRICU</name>